<organism evidence="2 3">
    <name type="scientific">Brassica cretica</name>
    <name type="common">Mustard</name>
    <dbReference type="NCBI Taxonomy" id="69181"/>
    <lineage>
        <taxon>Eukaryota</taxon>
        <taxon>Viridiplantae</taxon>
        <taxon>Streptophyta</taxon>
        <taxon>Embryophyta</taxon>
        <taxon>Tracheophyta</taxon>
        <taxon>Spermatophyta</taxon>
        <taxon>Magnoliopsida</taxon>
        <taxon>eudicotyledons</taxon>
        <taxon>Gunneridae</taxon>
        <taxon>Pentapetalae</taxon>
        <taxon>rosids</taxon>
        <taxon>malvids</taxon>
        <taxon>Brassicales</taxon>
        <taxon>Brassicaceae</taxon>
        <taxon>Brassiceae</taxon>
        <taxon>Brassica</taxon>
    </lineage>
</organism>
<dbReference type="EMBL" id="QGKW02001660">
    <property type="protein sequence ID" value="KAF2578251.1"/>
    <property type="molecule type" value="Genomic_DNA"/>
</dbReference>
<proteinExistence type="predicted"/>
<protein>
    <submittedName>
        <fullName evidence="2">Uncharacterized protein</fullName>
    </submittedName>
</protein>
<evidence type="ECO:0000256" key="1">
    <source>
        <dbReference type="SAM" id="Coils"/>
    </source>
</evidence>
<reference evidence="2" key="1">
    <citation type="submission" date="2019-12" db="EMBL/GenBank/DDBJ databases">
        <title>Genome sequencing and annotation of Brassica cretica.</title>
        <authorList>
            <person name="Studholme D.J."/>
            <person name="Sarris P.F."/>
        </authorList>
    </citation>
    <scope>NUCLEOTIDE SEQUENCE</scope>
    <source>
        <strain evidence="2">PFS-001/15</strain>
        <tissue evidence="2">Leaf</tissue>
    </source>
</reference>
<evidence type="ECO:0000313" key="3">
    <source>
        <dbReference type="Proteomes" id="UP000712281"/>
    </source>
</evidence>
<dbReference type="Proteomes" id="UP000712281">
    <property type="component" value="Unassembled WGS sequence"/>
</dbReference>
<accession>A0A8S9J7H1</accession>
<evidence type="ECO:0000313" key="2">
    <source>
        <dbReference type="EMBL" id="KAF2578251.1"/>
    </source>
</evidence>
<comment type="caution">
    <text evidence="2">The sequence shown here is derived from an EMBL/GenBank/DDBJ whole genome shotgun (WGS) entry which is preliminary data.</text>
</comment>
<sequence length="362" mass="41440">MQCRKLFHGSSMEGMMGATHEWIISILDVYDMGLIKAWLRGSWPFMIKKAHDLVRSCIRTLRKGADLRLSNSSMWDGGCTGCKSKIDRVHWDMFPWLVRGDVHGLGRTDHDRDPYDLALLEVARNVAEDFPKVYLVFGFSNNRWIVFKDSCRVLGSNNVWSDVDVMWGSSNMKSCGQEFLWAVTSRSEVDILWSGFREYVGCGLDERFLDSRLVSWCPLRQLWPWLKLEVVVVRGFGYKGVCDLVQTRAYDIISTQVSQSEDGSFAFSNTLTLEQLNNLVLEAVPKKKGRYVGIGRLINDGSSSSVHCPYPVEDFMEQIKNKDEEIAILKTDNAEIRNELQVTKSLTETIMDKLKNRFGEDF</sequence>
<name>A0A8S9J7H1_BRACR</name>
<feature type="coiled-coil region" evidence="1">
    <location>
        <begin position="312"/>
        <end position="339"/>
    </location>
</feature>
<dbReference type="AlphaFoldDB" id="A0A8S9J7H1"/>
<keyword evidence="1" id="KW-0175">Coiled coil</keyword>
<gene>
    <name evidence="2" type="ORF">F2Q68_00002863</name>
</gene>